<dbReference type="PROSITE" id="PS50404">
    <property type="entry name" value="GST_NTER"/>
    <property type="match status" value="1"/>
</dbReference>
<dbReference type="Gene3D" id="3.40.30.10">
    <property type="entry name" value="Glutaredoxin"/>
    <property type="match status" value="1"/>
</dbReference>
<evidence type="ECO:0000313" key="8">
    <source>
        <dbReference type="Proteomes" id="UP000192578"/>
    </source>
</evidence>
<dbReference type="Pfam" id="PF14497">
    <property type="entry name" value="GST_C_3"/>
    <property type="match status" value="1"/>
</dbReference>
<reference evidence="8" key="1">
    <citation type="submission" date="2017-01" db="EMBL/GenBank/DDBJ databases">
        <title>Comparative genomics of anhydrobiosis in the tardigrade Hypsibius dujardini.</title>
        <authorList>
            <person name="Yoshida Y."/>
            <person name="Koutsovoulos G."/>
            <person name="Laetsch D."/>
            <person name="Stevens L."/>
            <person name="Kumar S."/>
            <person name="Horikawa D."/>
            <person name="Ishino K."/>
            <person name="Komine S."/>
            <person name="Tomita M."/>
            <person name="Blaxter M."/>
            <person name="Arakawa K."/>
        </authorList>
    </citation>
    <scope>NUCLEOTIDE SEQUENCE [LARGE SCALE GENOMIC DNA]</scope>
    <source>
        <strain evidence="8">Z151</strain>
    </source>
</reference>
<evidence type="ECO:0000259" key="6">
    <source>
        <dbReference type="PROSITE" id="PS50405"/>
    </source>
</evidence>
<comment type="similarity">
    <text evidence="3">Belongs to the GST superfamily. Sigma family.</text>
</comment>
<dbReference type="InterPro" id="IPR010987">
    <property type="entry name" value="Glutathione-S-Trfase_C-like"/>
</dbReference>
<dbReference type="GO" id="GO:0004364">
    <property type="term" value="F:glutathione transferase activity"/>
    <property type="evidence" value="ECO:0007669"/>
    <property type="project" value="UniProtKB-EC"/>
</dbReference>
<dbReference type="SUPFAM" id="SSF52833">
    <property type="entry name" value="Thioredoxin-like"/>
    <property type="match status" value="1"/>
</dbReference>
<keyword evidence="8" id="KW-1185">Reference proteome</keyword>
<dbReference type="CDD" id="cd03192">
    <property type="entry name" value="GST_C_Sigma_like"/>
    <property type="match status" value="1"/>
</dbReference>
<evidence type="ECO:0000259" key="5">
    <source>
        <dbReference type="PROSITE" id="PS50404"/>
    </source>
</evidence>
<dbReference type="SUPFAM" id="SSF47616">
    <property type="entry name" value="GST C-terminal domain-like"/>
    <property type="match status" value="1"/>
</dbReference>
<dbReference type="Gene3D" id="1.20.1050.10">
    <property type="match status" value="1"/>
</dbReference>
<comment type="catalytic activity">
    <reaction evidence="4">
        <text>RX + glutathione = an S-substituted glutathione + a halide anion + H(+)</text>
        <dbReference type="Rhea" id="RHEA:16437"/>
        <dbReference type="ChEBI" id="CHEBI:15378"/>
        <dbReference type="ChEBI" id="CHEBI:16042"/>
        <dbReference type="ChEBI" id="CHEBI:17792"/>
        <dbReference type="ChEBI" id="CHEBI:57925"/>
        <dbReference type="ChEBI" id="CHEBI:90779"/>
        <dbReference type="EC" id="2.5.1.18"/>
    </reaction>
</comment>
<proteinExistence type="inferred from homology"/>
<name>A0A1W0X2U7_HYPEX</name>
<evidence type="ECO:0000256" key="3">
    <source>
        <dbReference type="ARBA" id="ARBA00038317"/>
    </source>
</evidence>
<keyword evidence="2" id="KW-0808">Transferase</keyword>
<organism evidence="7 8">
    <name type="scientific">Hypsibius exemplaris</name>
    <name type="common">Freshwater tardigrade</name>
    <dbReference type="NCBI Taxonomy" id="2072580"/>
    <lineage>
        <taxon>Eukaryota</taxon>
        <taxon>Metazoa</taxon>
        <taxon>Ecdysozoa</taxon>
        <taxon>Tardigrada</taxon>
        <taxon>Eutardigrada</taxon>
        <taxon>Parachela</taxon>
        <taxon>Hypsibioidea</taxon>
        <taxon>Hypsibiidae</taxon>
        <taxon>Hypsibius</taxon>
    </lineage>
</organism>
<protein>
    <recommendedName>
        <fullName evidence="1">glutathione transferase</fullName>
        <ecNumber evidence="1">2.5.1.18</ecNumber>
    </recommendedName>
</protein>
<dbReference type="Gene3D" id="1.20.1050.130">
    <property type="match status" value="1"/>
</dbReference>
<evidence type="ECO:0000313" key="7">
    <source>
        <dbReference type="EMBL" id="OQV21836.1"/>
    </source>
</evidence>
<sequence length="183" mass="21010">MSHPVYKLTYFDVRGAAETTRFVFVYANVPFEDVRVSPENWPSAAFTRLVAKKYNLAGTTDEEQAHVDAIGDYFKDIWMAMSKLYYEQDPVKKETIREEYFKTGIVEHLDVLESHLNEYGKGKLYAPSGVTVADFIVAGLVYSLQVQFPTSVENRQSLKDHLERVNNLPGVKEWVAKRPQTEH</sequence>
<accession>A0A1W0X2U7</accession>
<feature type="domain" description="GST C-terminal" evidence="6">
    <location>
        <begin position="60"/>
        <end position="183"/>
    </location>
</feature>
<dbReference type="EMBL" id="MTYJ01000021">
    <property type="protein sequence ID" value="OQV21836.1"/>
    <property type="molecule type" value="Genomic_DNA"/>
</dbReference>
<dbReference type="GO" id="GO:0006749">
    <property type="term" value="P:glutathione metabolic process"/>
    <property type="evidence" value="ECO:0007669"/>
    <property type="project" value="TreeGrafter"/>
</dbReference>
<dbReference type="InterPro" id="IPR036249">
    <property type="entry name" value="Thioredoxin-like_sf"/>
</dbReference>
<evidence type="ECO:0000256" key="4">
    <source>
        <dbReference type="ARBA" id="ARBA00047960"/>
    </source>
</evidence>
<dbReference type="InterPro" id="IPR050213">
    <property type="entry name" value="GST_superfamily"/>
</dbReference>
<dbReference type="AlphaFoldDB" id="A0A1W0X2U7"/>
<dbReference type="InterPro" id="IPR036282">
    <property type="entry name" value="Glutathione-S-Trfase_C_sf"/>
</dbReference>
<dbReference type="PANTHER" id="PTHR11571">
    <property type="entry name" value="GLUTATHIONE S-TRANSFERASE"/>
    <property type="match status" value="1"/>
</dbReference>
<comment type="caution">
    <text evidence="7">The sequence shown here is derived from an EMBL/GenBank/DDBJ whole genome shotgun (WGS) entry which is preliminary data.</text>
</comment>
<dbReference type="PANTHER" id="PTHR11571:SF224">
    <property type="entry name" value="HEMATOPOIETIC PROSTAGLANDIN D SYNTHASE"/>
    <property type="match status" value="1"/>
</dbReference>
<dbReference type="OrthoDB" id="414243at2759"/>
<evidence type="ECO:0000256" key="2">
    <source>
        <dbReference type="ARBA" id="ARBA00022679"/>
    </source>
</evidence>
<dbReference type="EC" id="2.5.1.18" evidence="1"/>
<feature type="domain" description="GST N-terminal" evidence="5">
    <location>
        <begin position="4"/>
        <end position="95"/>
    </location>
</feature>
<dbReference type="Proteomes" id="UP000192578">
    <property type="component" value="Unassembled WGS sequence"/>
</dbReference>
<dbReference type="InterPro" id="IPR004046">
    <property type="entry name" value="GST_C"/>
</dbReference>
<dbReference type="InterPro" id="IPR004045">
    <property type="entry name" value="Glutathione_S-Trfase_N"/>
</dbReference>
<evidence type="ECO:0000256" key="1">
    <source>
        <dbReference type="ARBA" id="ARBA00012452"/>
    </source>
</evidence>
<dbReference type="PROSITE" id="PS50405">
    <property type="entry name" value="GST_CTER"/>
    <property type="match status" value="1"/>
</dbReference>
<gene>
    <name evidence="7" type="ORF">BV898_04405</name>
</gene>